<protein>
    <submittedName>
        <fullName evidence="1">Uncharacterized protein</fullName>
    </submittedName>
</protein>
<accession>A0ACC0VGZ6</accession>
<gene>
    <name evidence="1" type="ORF">PsorP6_013875</name>
</gene>
<dbReference type="EMBL" id="CM047588">
    <property type="protein sequence ID" value="KAI9905753.1"/>
    <property type="molecule type" value="Genomic_DNA"/>
</dbReference>
<evidence type="ECO:0000313" key="1">
    <source>
        <dbReference type="EMBL" id="KAI9905753.1"/>
    </source>
</evidence>
<name>A0ACC0VGZ6_9STRA</name>
<keyword evidence="2" id="KW-1185">Reference proteome</keyword>
<reference evidence="1 2" key="1">
    <citation type="journal article" date="2022" name="bioRxiv">
        <title>The genome of the oomycete Peronosclerospora sorghi, a cosmopolitan pathogen of maize and sorghum, is inflated with dispersed pseudogenes.</title>
        <authorList>
            <person name="Fletcher K."/>
            <person name="Martin F."/>
            <person name="Isakeit T."/>
            <person name="Cavanaugh K."/>
            <person name="Magill C."/>
            <person name="Michelmore R."/>
        </authorList>
    </citation>
    <scope>NUCLEOTIDE SEQUENCE [LARGE SCALE GENOMIC DNA]</scope>
    <source>
        <strain evidence="1">P6</strain>
    </source>
</reference>
<proteinExistence type="predicted"/>
<organism evidence="1 2">
    <name type="scientific">Peronosclerospora sorghi</name>
    <dbReference type="NCBI Taxonomy" id="230839"/>
    <lineage>
        <taxon>Eukaryota</taxon>
        <taxon>Sar</taxon>
        <taxon>Stramenopiles</taxon>
        <taxon>Oomycota</taxon>
        <taxon>Peronosporomycetes</taxon>
        <taxon>Peronosporales</taxon>
        <taxon>Peronosporaceae</taxon>
        <taxon>Peronosclerospora</taxon>
    </lineage>
</organism>
<evidence type="ECO:0000313" key="2">
    <source>
        <dbReference type="Proteomes" id="UP001163321"/>
    </source>
</evidence>
<dbReference type="Proteomes" id="UP001163321">
    <property type="component" value="Chromosome 9"/>
</dbReference>
<sequence>MPPRRKKPYRSSSLTDSARPGGPTTMDVLLRWIATPGNAKRWRTNIQSSLIREIVDTMQEEGLAHRKYPFVRYKLDAMEKKYIEAKKWLLETGMYDAFMRGKAPREVRAFVDDKCEQFKILDAAFGAVPCRTKDAETIDLNGESSEGEEVESAHTGIANGDESGGSKEHNEEDGEQVVDRVATDKNDSNPVEKKSTRTKVVKTKAPLTEGGKRNTVRDRRLSSTGNDAEEQTLPASALQKPKQRVQKQLQAPTSTFEDEHTASIPAEPSKHVQEQSLHSGNATGKEKIITRAKPIKNKRKYNETVDPAAKKVIPEADSSISASATPQSGKSRTAVTLPCTIKIGEETMVKVTEKKETKPKTRVSTGKRKIFEPDSCAVKRMRTVEEMNEELAVIERTALVRRVEEEEKHRHAVYELEIAKLKSELESKQIQLLFEKASARKKLEQVGVSLDEINRILPL</sequence>
<comment type="caution">
    <text evidence="1">The sequence shown here is derived from an EMBL/GenBank/DDBJ whole genome shotgun (WGS) entry which is preliminary data.</text>
</comment>